<dbReference type="RefSeq" id="WP_101196601.1">
    <property type="nucleotide sequence ID" value="NZ_PJCG01000052.1"/>
</dbReference>
<organism evidence="1 2">
    <name type="scientific">Pseudomonas monteilii</name>
    <dbReference type="NCBI Taxonomy" id="76759"/>
    <lineage>
        <taxon>Bacteria</taxon>
        <taxon>Pseudomonadati</taxon>
        <taxon>Pseudomonadota</taxon>
        <taxon>Gammaproteobacteria</taxon>
        <taxon>Pseudomonadales</taxon>
        <taxon>Pseudomonadaceae</taxon>
        <taxon>Pseudomonas</taxon>
    </lineage>
</organism>
<comment type="caution">
    <text evidence="1">The sequence shown here is derived from an EMBL/GenBank/DDBJ whole genome shotgun (WGS) entry which is preliminary data.</text>
</comment>
<dbReference type="EMBL" id="PJCG01000052">
    <property type="protein sequence ID" value="PKI19653.1"/>
    <property type="molecule type" value="Genomic_DNA"/>
</dbReference>
<evidence type="ECO:0000313" key="1">
    <source>
        <dbReference type="EMBL" id="PKI19653.1"/>
    </source>
</evidence>
<dbReference type="AlphaFoldDB" id="A0A2N1IN35"/>
<protein>
    <submittedName>
        <fullName evidence="1">Uncharacterized protein</fullName>
    </submittedName>
</protein>
<dbReference type="Proteomes" id="UP000233399">
    <property type="component" value="Unassembled WGS sequence"/>
</dbReference>
<proteinExistence type="predicted"/>
<evidence type="ECO:0000313" key="2">
    <source>
        <dbReference type="Proteomes" id="UP000233399"/>
    </source>
</evidence>
<gene>
    <name evidence="1" type="ORF">CXB65_21605</name>
</gene>
<reference evidence="1 2" key="1">
    <citation type="submission" date="2017-12" db="EMBL/GenBank/DDBJ databases">
        <title>Isolation and characterization of an aerobic denitrifying Pseudomonas monteilii CY06 from aquaculture ponds.</title>
        <authorList>
            <person name="Ma Q."/>
            <person name="Cai Y."/>
            <person name="He Z."/>
        </authorList>
    </citation>
    <scope>NUCLEOTIDE SEQUENCE [LARGE SCALE GENOMIC DNA]</scope>
    <source>
        <strain evidence="1 2">CY06</strain>
    </source>
</reference>
<name>A0A2N1IN35_9PSED</name>
<accession>A0A2N1IN35</accession>
<sequence length="149" mass="16258">MSSDKACIVFTTGLEQKAQAVALQLNEQGFEVCMSEADQSEVEAAQAEQPVSDEIQSCIDNAIISIFLIPEEHFECLEAAAEHAATCGTRIVAITENVELLPTVFDEHAYAVLTIGSTRLDQVISGEPVWECADGSLREQRDIVRVKCQ</sequence>